<feature type="active site" description="Proton donor/acceptor" evidence="9">
    <location>
        <position position="112"/>
    </location>
</feature>
<gene>
    <name evidence="12" type="ORF">G5B42_09980</name>
</gene>
<evidence type="ECO:0000256" key="3">
    <source>
        <dbReference type="ARBA" id="ARBA00022676"/>
    </source>
</evidence>
<comment type="caution">
    <text evidence="12">The sequence shown here is derived from an EMBL/GenBank/DDBJ whole genome shotgun (WGS) entry which is preliminary data.</text>
</comment>
<dbReference type="GO" id="GO:0008360">
    <property type="term" value="P:regulation of cell shape"/>
    <property type="evidence" value="ECO:0007669"/>
    <property type="project" value="UniProtKB-UniRule"/>
</dbReference>
<protein>
    <submittedName>
        <fullName evidence="12">L,D-transpeptidase</fullName>
    </submittedName>
</protein>
<evidence type="ECO:0000313" key="13">
    <source>
        <dbReference type="Proteomes" id="UP000657177"/>
    </source>
</evidence>
<name>A0A8J6I3L4_9FIRM</name>
<dbReference type="AlphaFoldDB" id="A0A8J6I3L4"/>
<dbReference type="Gene3D" id="2.40.440.10">
    <property type="entry name" value="L,D-transpeptidase catalytic domain-like"/>
    <property type="match status" value="1"/>
</dbReference>
<feature type="chain" id="PRO_5035183384" evidence="10">
    <location>
        <begin position="25"/>
        <end position="367"/>
    </location>
</feature>
<evidence type="ECO:0000256" key="4">
    <source>
        <dbReference type="ARBA" id="ARBA00022679"/>
    </source>
</evidence>
<dbReference type="Pfam" id="PF03734">
    <property type="entry name" value="YkuD"/>
    <property type="match status" value="1"/>
</dbReference>
<keyword evidence="3" id="KW-0328">Glycosyltransferase</keyword>
<dbReference type="Proteomes" id="UP000657177">
    <property type="component" value="Unassembled WGS sequence"/>
</dbReference>
<dbReference type="GO" id="GO:0071555">
    <property type="term" value="P:cell wall organization"/>
    <property type="evidence" value="ECO:0007669"/>
    <property type="project" value="UniProtKB-UniRule"/>
</dbReference>
<keyword evidence="13" id="KW-1185">Reference proteome</keyword>
<evidence type="ECO:0000256" key="9">
    <source>
        <dbReference type="PROSITE-ProRule" id="PRU01373"/>
    </source>
</evidence>
<feature type="active site" description="Nucleophile" evidence="9">
    <location>
        <position position="128"/>
    </location>
</feature>
<evidence type="ECO:0000256" key="2">
    <source>
        <dbReference type="ARBA" id="ARBA00005992"/>
    </source>
</evidence>
<dbReference type="InterPro" id="IPR050979">
    <property type="entry name" value="LD-transpeptidase"/>
</dbReference>
<dbReference type="InterPro" id="IPR038063">
    <property type="entry name" value="Transpep_catalytic_dom"/>
</dbReference>
<dbReference type="GO" id="GO:0071972">
    <property type="term" value="F:peptidoglycan L,D-transpeptidase activity"/>
    <property type="evidence" value="ECO:0007669"/>
    <property type="project" value="TreeGrafter"/>
</dbReference>
<evidence type="ECO:0000256" key="1">
    <source>
        <dbReference type="ARBA" id="ARBA00004752"/>
    </source>
</evidence>
<dbReference type="EMBL" id="JAAKDE010000023">
    <property type="protein sequence ID" value="MBA2133859.1"/>
    <property type="molecule type" value="Genomic_DNA"/>
</dbReference>
<dbReference type="PANTHER" id="PTHR30582">
    <property type="entry name" value="L,D-TRANSPEPTIDASE"/>
    <property type="match status" value="1"/>
</dbReference>
<comment type="similarity">
    <text evidence="2">Belongs to the YkuD family.</text>
</comment>
<keyword evidence="4" id="KW-0808">Transferase</keyword>
<sequence>MAKLKRARLILVFCFLLIVGHRGAAETNHEWMIRINIPASTLELLRAGQVWRRFPVAVGKRSTPTPLGRFTIEVIIENPTWYPTGRSPIPPGADNPLGRYWLGLSLKGYGIHGNNDPLSIGNPQSNGCIRMHNQDVEFLAGLVRVGTPVEIVYQTVKVETAGDKTWLTLYPDYYRRFTRVQEEILTAIDQRVLRYPVHWDGLWWLLEDDRPQVIELPRELRLVLDGNAYPETAFLWGDQAFLPATLAGLWGEISTAPYLELMEFMRNRAGQVYAVFDQQKKVINLHTLRIYYKGRLFPRRGWFQDEPYIPRELAELLVQDCGPPDRPELLWASAEEDRWVPLSTLTACWPELKVNFDAAEWVLTLGL</sequence>
<evidence type="ECO:0000256" key="10">
    <source>
        <dbReference type="SAM" id="SignalP"/>
    </source>
</evidence>
<dbReference type="RefSeq" id="WP_181340323.1">
    <property type="nucleotide sequence ID" value="NZ_JAAKDE010000023.1"/>
</dbReference>
<reference evidence="12" key="1">
    <citation type="submission" date="2020-06" db="EMBL/GenBank/DDBJ databases">
        <title>Novel chitinolytic bacterium.</title>
        <authorList>
            <person name="Ungkulpasvich U."/>
            <person name="Kosugi A."/>
            <person name="Uke A."/>
        </authorList>
    </citation>
    <scope>NUCLEOTIDE SEQUENCE</scope>
    <source>
        <strain evidence="12">UUS1-1</strain>
    </source>
</reference>
<evidence type="ECO:0000256" key="8">
    <source>
        <dbReference type="ARBA" id="ARBA00023316"/>
    </source>
</evidence>
<dbReference type="CDD" id="cd16913">
    <property type="entry name" value="YkuD_like"/>
    <property type="match status" value="1"/>
</dbReference>
<dbReference type="InterPro" id="IPR005490">
    <property type="entry name" value="LD_TPept_cat_dom"/>
</dbReference>
<dbReference type="PANTHER" id="PTHR30582:SF24">
    <property type="entry name" value="L,D-TRANSPEPTIDASE ERFK_SRFK-RELATED"/>
    <property type="match status" value="1"/>
</dbReference>
<keyword evidence="5" id="KW-0378">Hydrolase</keyword>
<evidence type="ECO:0000256" key="6">
    <source>
        <dbReference type="ARBA" id="ARBA00022960"/>
    </source>
</evidence>
<keyword evidence="10" id="KW-0732">Signal</keyword>
<dbReference type="PROSITE" id="PS52029">
    <property type="entry name" value="LD_TPASE"/>
    <property type="match status" value="1"/>
</dbReference>
<comment type="pathway">
    <text evidence="1 9">Cell wall biogenesis; peptidoglycan biosynthesis.</text>
</comment>
<dbReference type="SUPFAM" id="SSF141523">
    <property type="entry name" value="L,D-transpeptidase catalytic domain-like"/>
    <property type="match status" value="1"/>
</dbReference>
<dbReference type="GO" id="GO:0016757">
    <property type="term" value="F:glycosyltransferase activity"/>
    <property type="evidence" value="ECO:0007669"/>
    <property type="project" value="UniProtKB-KW"/>
</dbReference>
<feature type="signal peptide" evidence="10">
    <location>
        <begin position="1"/>
        <end position="24"/>
    </location>
</feature>
<keyword evidence="8 9" id="KW-0961">Cell wall biogenesis/degradation</keyword>
<evidence type="ECO:0000256" key="7">
    <source>
        <dbReference type="ARBA" id="ARBA00022984"/>
    </source>
</evidence>
<keyword evidence="6 9" id="KW-0133">Cell shape</keyword>
<evidence type="ECO:0000259" key="11">
    <source>
        <dbReference type="PROSITE" id="PS52029"/>
    </source>
</evidence>
<dbReference type="UniPathway" id="UPA00219"/>
<feature type="domain" description="L,D-TPase catalytic" evidence="11">
    <location>
        <begin position="31"/>
        <end position="152"/>
    </location>
</feature>
<organism evidence="12 13">
    <name type="scientific">Capillibacterium thermochitinicola</name>
    <dbReference type="NCBI Taxonomy" id="2699427"/>
    <lineage>
        <taxon>Bacteria</taxon>
        <taxon>Bacillati</taxon>
        <taxon>Bacillota</taxon>
        <taxon>Capillibacterium</taxon>
    </lineage>
</organism>
<dbReference type="GO" id="GO:0018104">
    <property type="term" value="P:peptidoglycan-protein cross-linking"/>
    <property type="evidence" value="ECO:0007669"/>
    <property type="project" value="TreeGrafter"/>
</dbReference>
<accession>A0A8J6I3L4</accession>
<evidence type="ECO:0000256" key="5">
    <source>
        <dbReference type="ARBA" id="ARBA00022801"/>
    </source>
</evidence>
<evidence type="ECO:0000313" key="12">
    <source>
        <dbReference type="EMBL" id="MBA2133859.1"/>
    </source>
</evidence>
<proteinExistence type="inferred from homology"/>
<keyword evidence="7 9" id="KW-0573">Peptidoglycan synthesis</keyword>
<dbReference type="GO" id="GO:0005576">
    <property type="term" value="C:extracellular region"/>
    <property type="evidence" value="ECO:0007669"/>
    <property type="project" value="TreeGrafter"/>
</dbReference>